<dbReference type="Proteomes" id="UP001596013">
    <property type="component" value="Unassembled WGS sequence"/>
</dbReference>
<keyword evidence="4" id="KW-1185">Reference proteome</keyword>
<dbReference type="Gene3D" id="3.40.50.10610">
    <property type="entry name" value="ABC-type transport auxiliary lipoprotein component"/>
    <property type="match status" value="1"/>
</dbReference>
<evidence type="ECO:0000313" key="4">
    <source>
        <dbReference type="Proteomes" id="UP001596013"/>
    </source>
</evidence>
<gene>
    <name evidence="3" type="ORF">ACFPME_03730</name>
</gene>
<feature type="signal peptide" evidence="1">
    <location>
        <begin position="1"/>
        <end position="23"/>
    </location>
</feature>
<evidence type="ECO:0000259" key="2">
    <source>
        <dbReference type="Pfam" id="PF03886"/>
    </source>
</evidence>
<protein>
    <submittedName>
        <fullName evidence="3">Membrane integrity-associated transporter subunit PqiC</fullName>
    </submittedName>
</protein>
<dbReference type="Pfam" id="PF03886">
    <property type="entry name" value="ABC_trans_aux"/>
    <property type="match status" value="1"/>
</dbReference>
<feature type="domain" description="ABC-type transport auxiliary lipoprotein component" evidence="2">
    <location>
        <begin position="36"/>
        <end position="190"/>
    </location>
</feature>
<dbReference type="InterPro" id="IPR005586">
    <property type="entry name" value="ABC_trans_aux"/>
</dbReference>
<keyword evidence="1" id="KW-0732">Signal</keyword>
<dbReference type="PROSITE" id="PS51257">
    <property type="entry name" value="PROKAR_LIPOPROTEIN"/>
    <property type="match status" value="1"/>
</dbReference>
<sequence>MIRLAVRLLGAGGLLALAACASAPLHYYTLMAPADAPAGSSVPDGAAASPPFELLPVSVPTQVDQPQLVVREGGQGVALLGGERWIAPLGDEVRGALSADLARELRSQDISGLPAHDTPLLRIKLDLRRFDSQPGSYALIEGTWSVRLLHGAHPGALACSSRISVPVGPGYPALVQGHQQAIARLAGQIAAAARLLGHGGTPACPAG</sequence>
<dbReference type="RefSeq" id="WP_377302150.1">
    <property type="nucleotide sequence ID" value="NZ_JBHSMK010000002.1"/>
</dbReference>
<feature type="chain" id="PRO_5046085562" evidence="1">
    <location>
        <begin position="24"/>
        <end position="207"/>
    </location>
</feature>
<dbReference type="SUPFAM" id="SSF159594">
    <property type="entry name" value="XCC0632-like"/>
    <property type="match status" value="1"/>
</dbReference>
<proteinExistence type="predicted"/>
<comment type="caution">
    <text evidence="3">The sequence shown here is derived from an EMBL/GenBank/DDBJ whole genome shotgun (WGS) entry which is preliminary data.</text>
</comment>
<dbReference type="EMBL" id="JBHSMK010000002">
    <property type="protein sequence ID" value="MFC5435651.1"/>
    <property type="molecule type" value="Genomic_DNA"/>
</dbReference>
<name>A0ABW0JIP3_9GAMM</name>
<organism evidence="3 4">
    <name type="scientific">Rhodanobacter umsongensis</name>
    <dbReference type="NCBI Taxonomy" id="633153"/>
    <lineage>
        <taxon>Bacteria</taxon>
        <taxon>Pseudomonadati</taxon>
        <taxon>Pseudomonadota</taxon>
        <taxon>Gammaproteobacteria</taxon>
        <taxon>Lysobacterales</taxon>
        <taxon>Rhodanobacteraceae</taxon>
        <taxon>Rhodanobacter</taxon>
    </lineage>
</organism>
<evidence type="ECO:0000256" key="1">
    <source>
        <dbReference type="SAM" id="SignalP"/>
    </source>
</evidence>
<evidence type="ECO:0000313" key="3">
    <source>
        <dbReference type="EMBL" id="MFC5435651.1"/>
    </source>
</evidence>
<reference evidence="4" key="1">
    <citation type="journal article" date="2019" name="Int. J. Syst. Evol. Microbiol.">
        <title>The Global Catalogue of Microorganisms (GCM) 10K type strain sequencing project: providing services to taxonomists for standard genome sequencing and annotation.</title>
        <authorList>
            <consortium name="The Broad Institute Genomics Platform"/>
            <consortium name="The Broad Institute Genome Sequencing Center for Infectious Disease"/>
            <person name="Wu L."/>
            <person name="Ma J."/>
        </authorList>
    </citation>
    <scope>NUCLEOTIDE SEQUENCE [LARGE SCALE GENOMIC DNA]</scope>
    <source>
        <strain evidence="4">JCM 17130</strain>
    </source>
</reference>
<accession>A0ABW0JIP3</accession>